<dbReference type="CDD" id="cd02440">
    <property type="entry name" value="AdoMet_MTases"/>
    <property type="match status" value="1"/>
</dbReference>
<name>A0ABW2TTD6_9PSEU</name>
<protein>
    <submittedName>
        <fullName evidence="2">Class I SAM-dependent methyltransferase</fullName>
    </submittedName>
</protein>
<keyword evidence="2" id="KW-0489">Methyltransferase</keyword>
<evidence type="ECO:0000313" key="3">
    <source>
        <dbReference type="Proteomes" id="UP001596512"/>
    </source>
</evidence>
<dbReference type="InterPro" id="IPR041698">
    <property type="entry name" value="Methyltransf_25"/>
</dbReference>
<reference evidence="3" key="1">
    <citation type="journal article" date="2019" name="Int. J. Syst. Evol. Microbiol.">
        <title>The Global Catalogue of Microorganisms (GCM) 10K type strain sequencing project: providing services to taxonomists for standard genome sequencing and annotation.</title>
        <authorList>
            <consortium name="The Broad Institute Genomics Platform"/>
            <consortium name="The Broad Institute Genome Sequencing Center for Infectious Disease"/>
            <person name="Wu L."/>
            <person name="Ma J."/>
        </authorList>
    </citation>
    <scope>NUCLEOTIDE SEQUENCE [LARGE SCALE GENOMIC DNA]</scope>
    <source>
        <strain evidence="3">JCM 17695</strain>
    </source>
</reference>
<comment type="caution">
    <text evidence="2">The sequence shown here is derived from an EMBL/GenBank/DDBJ whole genome shotgun (WGS) entry which is preliminary data.</text>
</comment>
<sequence>MNEVLARAWDEAADGYEAYFVPRFAPWVAAAVAAVDEVPAGPVLVPCCGTFPEADPLVARFPGREVVGIDLSAGMVRRANARVSGMPGVRAVVGDAAALDPGWEGRCAAVVSVFGLQQIPDALGAVRSWVGALAPGGRLSVVYWPEDTEEDGPFALMRSILPVRSERSWEPGLLDAVASAGATVIRDEHPAFPMEHADAETFFHAFSCSGPMRASALVHGEEFVARVRADFLRAAPSGRWTHTPRARLVTAVR</sequence>
<dbReference type="Gene3D" id="3.40.50.150">
    <property type="entry name" value="Vaccinia Virus protein VP39"/>
    <property type="match status" value="1"/>
</dbReference>
<evidence type="ECO:0000313" key="2">
    <source>
        <dbReference type="EMBL" id="MFC7617120.1"/>
    </source>
</evidence>
<gene>
    <name evidence="2" type="ORF">ACFQV2_30555</name>
</gene>
<keyword evidence="2" id="KW-0808">Transferase</keyword>
<organism evidence="2 3">
    <name type="scientific">Actinokineospora soli</name>
    <dbReference type="NCBI Taxonomy" id="1048753"/>
    <lineage>
        <taxon>Bacteria</taxon>
        <taxon>Bacillati</taxon>
        <taxon>Actinomycetota</taxon>
        <taxon>Actinomycetes</taxon>
        <taxon>Pseudonocardiales</taxon>
        <taxon>Pseudonocardiaceae</taxon>
        <taxon>Actinokineospora</taxon>
    </lineage>
</organism>
<dbReference type="GO" id="GO:0008168">
    <property type="term" value="F:methyltransferase activity"/>
    <property type="evidence" value="ECO:0007669"/>
    <property type="project" value="UniProtKB-KW"/>
</dbReference>
<proteinExistence type="predicted"/>
<dbReference type="InterPro" id="IPR029063">
    <property type="entry name" value="SAM-dependent_MTases_sf"/>
</dbReference>
<feature type="domain" description="Methyltransferase" evidence="1">
    <location>
        <begin position="43"/>
        <end position="137"/>
    </location>
</feature>
<dbReference type="GO" id="GO:0032259">
    <property type="term" value="P:methylation"/>
    <property type="evidence" value="ECO:0007669"/>
    <property type="project" value="UniProtKB-KW"/>
</dbReference>
<dbReference type="Proteomes" id="UP001596512">
    <property type="component" value="Unassembled WGS sequence"/>
</dbReference>
<dbReference type="Pfam" id="PF13649">
    <property type="entry name" value="Methyltransf_25"/>
    <property type="match status" value="1"/>
</dbReference>
<dbReference type="SUPFAM" id="SSF53335">
    <property type="entry name" value="S-adenosyl-L-methionine-dependent methyltransferases"/>
    <property type="match status" value="1"/>
</dbReference>
<evidence type="ECO:0000259" key="1">
    <source>
        <dbReference type="Pfam" id="PF13649"/>
    </source>
</evidence>
<dbReference type="EMBL" id="JBHTEY010000004">
    <property type="protein sequence ID" value="MFC7617120.1"/>
    <property type="molecule type" value="Genomic_DNA"/>
</dbReference>
<keyword evidence="3" id="KW-1185">Reference proteome</keyword>
<accession>A0ABW2TTD6</accession>